<dbReference type="RefSeq" id="WP_114743911.1">
    <property type="nucleotide sequence ID" value="NZ_QQAY01000001.1"/>
</dbReference>
<keyword evidence="3" id="KW-1185">Reference proteome</keyword>
<keyword evidence="1" id="KW-0812">Transmembrane</keyword>
<feature type="transmembrane region" description="Helical" evidence="1">
    <location>
        <begin position="100"/>
        <end position="119"/>
    </location>
</feature>
<feature type="transmembrane region" description="Helical" evidence="1">
    <location>
        <begin position="155"/>
        <end position="177"/>
    </location>
</feature>
<evidence type="ECO:0000313" key="3">
    <source>
        <dbReference type="Proteomes" id="UP000255326"/>
    </source>
</evidence>
<proteinExistence type="predicted"/>
<organism evidence="2 3">
    <name type="scientific">Falsibacillus pallidus</name>
    <dbReference type="NCBI Taxonomy" id="493781"/>
    <lineage>
        <taxon>Bacteria</taxon>
        <taxon>Bacillati</taxon>
        <taxon>Bacillota</taxon>
        <taxon>Bacilli</taxon>
        <taxon>Bacillales</taxon>
        <taxon>Bacillaceae</taxon>
        <taxon>Falsibacillus</taxon>
    </lineage>
</organism>
<sequence length="289" mass="34113">MQNWLWFLLLTILSLSLFFYNYHKIKSPRVLLFWLFISGLSYLLELIIFVVFDSYSYHPHVFADSFNDSVLGAITSQAFSVPIALTFISSSDFKLRWKAVFVAAFFLIEQFFLYLGVYQHFWWRTWYTAIILTIAIPLGRMWYISLEKAKSPRVYFITLFFVIYAILASLVWVLSSILNLLTMHPGWFEEASRDNVLGFSIYLWIAAAFYTCVIFYQYGNIVLIVAAALFLFFMEQAMASTGLLIFHPHWLIYLTPFVHVINMRLMGDIYKKHFPSFAFWHFKNSSIYK</sequence>
<keyword evidence="1" id="KW-1133">Transmembrane helix</keyword>
<feature type="transmembrane region" description="Helical" evidence="1">
    <location>
        <begin position="30"/>
        <end position="50"/>
    </location>
</feature>
<feature type="transmembrane region" description="Helical" evidence="1">
    <location>
        <begin position="6"/>
        <end position="23"/>
    </location>
</feature>
<keyword evidence="1" id="KW-0472">Membrane</keyword>
<reference evidence="2 3" key="1">
    <citation type="submission" date="2018-07" db="EMBL/GenBank/DDBJ databases">
        <title>Genomic Encyclopedia of Type Strains, Phase IV (KMG-IV): sequencing the most valuable type-strain genomes for metagenomic binning, comparative biology and taxonomic classification.</title>
        <authorList>
            <person name="Goeker M."/>
        </authorList>
    </citation>
    <scope>NUCLEOTIDE SEQUENCE [LARGE SCALE GENOMIC DNA]</scope>
    <source>
        <strain evidence="2 3">DSM 25281</strain>
    </source>
</reference>
<name>A0A370GYI7_9BACI</name>
<protein>
    <submittedName>
        <fullName evidence="2">Uncharacterized protein</fullName>
    </submittedName>
</protein>
<accession>A0A370GYI7</accession>
<dbReference type="EMBL" id="QQAY01000001">
    <property type="protein sequence ID" value="RDI47704.1"/>
    <property type="molecule type" value="Genomic_DNA"/>
</dbReference>
<dbReference type="AlphaFoldDB" id="A0A370GYI7"/>
<feature type="transmembrane region" description="Helical" evidence="1">
    <location>
        <begin position="197"/>
        <end position="216"/>
    </location>
</feature>
<feature type="transmembrane region" description="Helical" evidence="1">
    <location>
        <begin position="125"/>
        <end position="143"/>
    </location>
</feature>
<dbReference type="Proteomes" id="UP000255326">
    <property type="component" value="Unassembled WGS sequence"/>
</dbReference>
<gene>
    <name evidence="2" type="ORF">DFR59_101366</name>
</gene>
<evidence type="ECO:0000313" key="2">
    <source>
        <dbReference type="EMBL" id="RDI47704.1"/>
    </source>
</evidence>
<dbReference type="OrthoDB" id="1680238at2"/>
<evidence type="ECO:0000256" key="1">
    <source>
        <dbReference type="SAM" id="Phobius"/>
    </source>
</evidence>
<feature type="transmembrane region" description="Helical" evidence="1">
    <location>
        <begin position="250"/>
        <end position="267"/>
    </location>
</feature>
<comment type="caution">
    <text evidence="2">The sequence shown here is derived from an EMBL/GenBank/DDBJ whole genome shotgun (WGS) entry which is preliminary data.</text>
</comment>